<dbReference type="InterPro" id="IPR010870">
    <property type="entry name" value="Porin_O/P"/>
</dbReference>
<reference evidence="2" key="1">
    <citation type="submission" date="2020-02" db="EMBL/GenBank/DDBJ databases">
        <title>Flavobacterium sp. genome.</title>
        <authorList>
            <person name="Jung H.S."/>
            <person name="Baek J.H."/>
            <person name="Jeon C.O."/>
        </authorList>
    </citation>
    <scope>NUCLEOTIDE SEQUENCE</scope>
    <source>
        <strain evidence="2">SE-s28</strain>
    </source>
</reference>
<dbReference type="InterPro" id="IPR023614">
    <property type="entry name" value="Porin_dom_sf"/>
</dbReference>
<name>A0A972FP01_9FLAO</name>
<evidence type="ECO:0000256" key="1">
    <source>
        <dbReference type="SAM" id="SignalP"/>
    </source>
</evidence>
<gene>
    <name evidence="2" type="ORF">G6047_14300</name>
</gene>
<dbReference type="EMBL" id="JAAMPU010000108">
    <property type="protein sequence ID" value="NMH29208.1"/>
    <property type="molecule type" value="Genomic_DNA"/>
</dbReference>
<organism evidence="2 3">
    <name type="scientific">Flavobacterium silvaticum</name>
    <dbReference type="NCBI Taxonomy" id="1852020"/>
    <lineage>
        <taxon>Bacteria</taxon>
        <taxon>Pseudomonadati</taxon>
        <taxon>Bacteroidota</taxon>
        <taxon>Flavobacteriia</taxon>
        <taxon>Flavobacteriales</taxon>
        <taxon>Flavobacteriaceae</taxon>
        <taxon>Flavobacterium</taxon>
    </lineage>
</organism>
<keyword evidence="3" id="KW-1185">Reference proteome</keyword>
<dbReference type="Gene3D" id="2.40.160.10">
    <property type="entry name" value="Porin"/>
    <property type="match status" value="1"/>
</dbReference>
<comment type="caution">
    <text evidence="2">The sequence shown here is derived from an EMBL/GenBank/DDBJ whole genome shotgun (WGS) entry which is preliminary data.</text>
</comment>
<protein>
    <recommendedName>
        <fullName evidence="4">Porin</fullName>
    </recommendedName>
</protein>
<dbReference type="RefSeq" id="WP_169528315.1">
    <property type="nucleotide sequence ID" value="NZ_JAAMPU010000108.1"/>
</dbReference>
<sequence>MKNYILALASLATATSFAQLTLSNGHHVLELTGEVSAYYNYRELKSGEFDHKKDRFKLRDAQIELEGRVGGDWNYELQVDFADMAAQNNGEEFDPENPGLMEARIKYKGLRFMDVEVGYGKLYYSRASLVPFDYSAFWQRAELVRGSIFSQRDVGITVMKNFWKQRANIYLGAYTGLGEKSLGGDNDPSGNPEFIGRVDVSYPARARFRDIDDRHSPIPLFALGVNGRFMNKKLPDGEVFPTDAYGEYGWKVVDGKRYVYGFDASFMYMGFSGSFEMHQIKAQPQHADDPLFLNTTPDQNHGYVLMGGYVAQLNYFVKSARTILSARYEELDLNDLNPGNSQRISGAIAYQIQGYNAMVKLQYFNIIKEESIDPLKWENQLRLGIQFQFK</sequence>
<feature type="chain" id="PRO_5037194632" description="Porin" evidence="1">
    <location>
        <begin position="19"/>
        <end position="390"/>
    </location>
</feature>
<dbReference type="Proteomes" id="UP000712080">
    <property type="component" value="Unassembled WGS sequence"/>
</dbReference>
<evidence type="ECO:0000313" key="2">
    <source>
        <dbReference type="EMBL" id="NMH29208.1"/>
    </source>
</evidence>
<dbReference type="Pfam" id="PF07396">
    <property type="entry name" value="Porin_O_P"/>
    <property type="match status" value="1"/>
</dbReference>
<accession>A0A972FP01</accession>
<evidence type="ECO:0008006" key="4">
    <source>
        <dbReference type="Google" id="ProtNLM"/>
    </source>
</evidence>
<feature type="signal peptide" evidence="1">
    <location>
        <begin position="1"/>
        <end position="18"/>
    </location>
</feature>
<keyword evidence="1" id="KW-0732">Signal</keyword>
<dbReference type="AlphaFoldDB" id="A0A972FP01"/>
<proteinExistence type="predicted"/>
<evidence type="ECO:0000313" key="3">
    <source>
        <dbReference type="Proteomes" id="UP000712080"/>
    </source>
</evidence>